<keyword evidence="2" id="KW-0732">Signal</keyword>
<keyword evidence="1" id="KW-1133">Transmembrane helix</keyword>
<dbReference type="InterPro" id="IPR022472">
    <property type="entry name" value="VPLPA-CTERM"/>
</dbReference>
<dbReference type="Proteomes" id="UP001595632">
    <property type="component" value="Unassembled WGS sequence"/>
</dbReference>
<dbReference type="RefSeq" id="WP_275630750.1">
    <property type="nucleotide sequence ID" value="NZ_JARGYD010000001.1"/>
</dbReference>
<dbReference type="NCBIfam" id="TIGR03370">
    <property type="entry name" value="VPLPA-CTERM"/>
    <property type="match status" value="1"/>
</dbReference>
<proteinExistence type="predicted"/>
<evidence type="ECO:0000313" key="3">
    <source>
        <dbReference type="EMBL" id="MFC3143461.1"/>
    </source>
</evidence>
<gene>
    <name evidence="3" type="ORF">ACFOGP_12115</name>
</gene>
<reference evidence="4" key="1">
    <citation type="journal article" date="2019" name="Int. J. Syst. Evol. Microbiol.">
        <title>The Global Catalogue of Microorganisms (GCM) 10K type strain sequencing project: providing services to taxonomists for standard genome sequencing and annotation.</title>
        <authorList>
            <consortium name="The Broad Institute Genomics Platform"/>
            <consortium name="The Broad Institute Genome Sequencing Center for Infectious Disease"/>
            <person name="Wu L."/>
            <person name="Ma J."/>
        </authorList>
    </citation>
    <scope>NUCLEOTIDE SEQUENCE [LARGE SCALE GENOMIC DNA]</scope>
    <source>
        <strain evidence="4">KCTC 52366</strain>
    </source>
</reference>
<protein>
    <submittedName>
        <fullName evidence="3">VPLPA-CTERM sorting domain-containing protein</fullName>
    </submittedName>
</protein>
<evidence type="ECO:0000313" key="4">
    <source>
        <dbReference type="Proteomes" id="UP001595632"/>
    </source>
</evidence>
<feature type="transmembrane region" description="Helical" evidence="1">
    <location>
        <begin position="210"/>
        <end position="231"/>
    </location>
</feature>
<keyword evidence="1" id="KW-0812">Transmembrane</keyword>
<evidence type="ECO:0000256" key="1">
    <source>
        <dbReference type="SAM" id="Phobius"/>
    </source>
</evidence>
<evidence type="ECO:0000256" key="2">
    <source>
        <dbReference type="SAM" id="SignalP"/>
    </source>
</evidence>
<organism evidence="3 4">
    <name type="scientific">Psychromarinibacter halotolerans</name>
    <dbReference type="NCBI Taxonomy" id="1775175"/>
    <lineage>
        <taxon>Bacteria</taxon>
        <taxon>Pseudomonadati</taxon>
        <taxon>Pseudomonadota</taxon>
        <taxon>Alphaproteobacteria</taxon>
        <taxon>Rhodobacterales</taxon>
        <taxon>Paracoccaceae</taxon>
        <taxon>Psychromarinibacter</taxon>
    </lineage>
</organism>
<feature type="chain" id="PRO_5046358990" evidence="2">
    <location>
        <begin position="23"/>
        <end position="238"/>
    </location>
</feature>
<sequence>MGIFKNGLTAAVLCLAAGAASATTVFDFRNPTLGNRGMNAWDGNFGMTVDGLTVKATAGIYSTLGGTETIVTTDCKSIALCFSEVTETKVGLGVGGAFGLRRTAGIGGLPFSFGELITLTFDKEVAFDEVLFKRLGGPVGPTFDLFVDGKVVAKDQLIQRKSPYSLTGLTGMSISFGADKFRLPYFGTQRDSFMIAGMKVSEIEKATNVAAVPLPASAPLLAAGLLGFAALRRRRKAA</sequence>
<keyword evidence="1" id="KW-0472">Membrane</keyword>
<comment type="caution">
    <text evidence="3">The sequence shown here is derived from an EMBL/GenBank/DDBJ whole genome shotgun (WGS) entry which is preliminary data.</text>
</comment>
<name>A0ABV7GSG8_9RHOB</name>
<dbReference type="EMBL" id="JBHRTB010000010">
    <property type="protein sequence ID" value="MFC3143461.1"/>
    <property type="molecule type" value="Genomic_DNA"/>
</dbReference>
<accession>A0ABV7GSG8</accession>
<feature type="signal peptide" evidence="2">
    <location>
        <begin position="1"/>
        <end position="22"/>
    </location>
</feature>
<keyword evidence="4" id="KW-1185">Reference proteome</keyword>